<dbReference type="EMBL" id="LR586016">
    <property type="protein sequence ID" value="VIP01865.1"/>
    <property type="molecule type" value="Genomic_DNA"/>
</dbReference>
<dbReference type="InParanoid" id="A0A6C2YL85"/>
<proteinExistence type="predicted"/>
<reference evidence="1" key="1">
    <citation type="submission" date="2019-04" db="EMBL/GenBank/DDBJ databases">
        <authorList>
            <consortium name="Science for Life Laboratories"/>
        </authorList>
    </citation>
    <scope>NUCLEOTIDE SEQUENCE</scope>
    <source>
        <strain evidence="1">MBLW1</strain>
    </source>
</reference>
<evidence type="ECO:0000313" key="2">
    <source>
        <dbReference type="Proteomes" id="UP000464378"/>
    </source>
</evidence>
<name>A0A6C2YL85_9BACT</name>
<accession>A0A6C2YL85</accession>
<keyword evidence="2" id="KW-1185">Reference proteome</keyword>
<protein>
    <submittedName>
        <fullName evidence="1">Uncharacterized protein</fullName>
    </submittedName>
</protein>
<evidence type="ECO:0000313" key="1">
    <source>
        <dbReference type="EMBL" id="VIP01865.1"/>
    </source>
</evidence>
<dbReference type="KEGG" id="tim:GMBLW1_20950"/>
<dbReference type="EMBL" id="LR593887">
    <property type="protein sequence ID" value="VTR99683.1"/>
    <property type="molecule type" value="Genomic_DNA"/>
</dbReference>
<dbReference type="Proteomes" id="UP000464378">
    <property type="component" value="Chromosome"/>
</dbReference>
<gene>
    <name evidence="1" type="ORF">GMBLW1_20950</name>
</gene>
<sequence>MASRILESSQILLKTYGSRLWDWQMGSFSKRMRPTRAIQDRSP</sequence>
<organism evidence="1">
    <name type="scientific">Tuwongella immobilis</name>
    <dbReference type="NCBI Taxonomy" id="692036"/>
    <lineage>
        <taxon>Bacteria</taxon>
        <taxon>Pseudomonadati</taxon>
        <taxon>Planctomycetota</taxon>
        <taxon>Planctomycetia</taxon>
        <taxon>Gemmatales</taxon>
        <taxon>Gemmataceae</taxon>
        <taxon>Tuwongella</taxon>
    </lineage>
</organism>
<dbReference type="AlphaFoldDB" id="A0A6C2YL85"/>